<dbReference type="Proteomes" id="UP000650485">
    <property type="component" value="Unassembled WGS sequence"/>
</dbReference>
<feature type="transmembrane region" description="Helical" evidence="7">
    <location>
        <begin position="42"/>
        <end position="60"/>
    </location>
</feature>
<evidence type="ECO:0000256" key="4">
    <source>
        <dbReference type="ARBA" id="ARBA00022692"/>
    </source>
</evidence>
<dbReference type="EMBL" id="JACSZT010000002">
    <property type="protein sequence ID" value="MBC6498091.1"/>
    <property type="molecule type" value="Genomic_DNA"/>
</dbReference>
<dbReference type="GO" id="GO:1904659">
    <property type="term" value="P:D-glucose transmembrane transport"/>
    <property type="evidence" value="ECO:0007669"/>
    <property type="project" value="TreeGrafter"/>
</dbReference>
<protein>
    <submittedName>
        <fullName evidence="9">MFS transporter</fullName>
    </submittedName>
</protein>
<dbReference type="GO" id="GO:0005886">
    <property type="term" value="C:plasma membrane"/>
    <property type="evidence" value="ECO:0007669"/>
    <property type="project" value="UniProtKB-SubCell"/>
</dbReference>
<keyword evidence="5 7" id="KW-1133">Transmembrane helix</keyword>
<dbReference type="InterPro" id="IPR050820">
    <property type="entry name" value="MFS_Sugar_Transporter"/>
</dbReference>
<evidence type="ECO:0000256" key="5">
    <source>
        <dbReference type="ARBA" id="ARBA00022989"/>
    </source>
</evidence>
<dbReference type="InterPro" id="IPR020846">
    <property type="entry name" value="MFS_dom"/>
</dbReference>
<comment type="caution">
    <text evidence="9">The sequence shown here is derived from an EMBL/GenBank/DDBJ whole genome shotgun (WGS) entry which is preliminary data.</text>
</comment>
<evidence type="ECO:0000256" key="2">
    <source>
        <dbReference type="ARBA" id="ARBA00010992"/>
    </source>
</evidence>
<dbReference type="Gene3D" id="1.20.1250.20">
    <property type="entry name" value="MFS general substrate transporter like domains"/>
    <property type="match status" value="1"/>
</dbReference>
<evidence type="ECO:0000256" key="7">
    <source>
        <dbReference type="SAM" id="Phobius"/>
    </source>
</evidence>
<dbReference type="InterPro" id="IPR011701">
    <property type="entry name" value="MFS"/>
</dbReference>
<feature type="domain" description="Major facilitator superfamily (MFS) profile" evidence="8">
    <location>
        <begin position="6"/>
        <end position="93"/>
    </location>
</feature>
<evidence type="ECO:0000256" key="3">
    <source>
        <dbReference type="ARBA" id="ARBA00022448"/>
    </source>
</evidence>
<evidence type="ECO:0000256" key="6">
    <source>
        <dbReference type="ARBA" id="ARBA00023136"/>
    </source>
</evidence>
<dbReference type="PANTHER" id="PTHR48023">
    <property type="entry name" value="D-XYLOSE-PROTON SYMPORTER-LIKE 2"/>
    <property type="match status" value="1"/>
</dbReference>
<reference evidence="9" key="1">
    <citation type="submission" date="2020-08" db="EMBL/GenBank/DDBJ databases">
        <title>Complete genome sequence of Weissella confusa strain FS54 provides insights into metabolic potential.</title>
        <authorList>
            <person name="Fhoula I."/>
            <person name="Najjari A."/>
            <person name="Lekired A."/>
            <person name="Bessrour-Aouam N."/>
            <person name="Jaballah S."/>
            <person name="Klibi N."/>
            <person name="Ouzari H.-I."/>
        </authorList>
    </citation>
    <scope>NUCLEOTIDE SEQUENCE</scope>
    <source>
        <strain evidence="9">FS54</strain>
    </source>
</reference>
<dbReference type="PROSITE" id="PS00216">
    <property type="entry name" value="SUGAR_TRANSPORT_1"/>
    <property type="match status" value="1"/>
</dbReference>
<sequence>MFQLMITAGILLAYVSKGFDTGIISGASPLIESNFKLTVAETGFVTSAVLIGSAAGALGVGPLADRFGRKKLLILASLFFIAGVRVIFLFFPY</sequence>
<keyword evidence="6 7" id="KW-0472">Membrane</keyword>
<proteinExistence type="inferred from homology"/>
<dbReference type="InterPro" id="IPR005829">
    <property type="entry name" value="Sugar_transporter_CS"/>
</dbReference>
<evidence type="ECO:0000259" key="8">
    <source>
        <dbReference type="PROSITE" id="PS50850"/>
    </source>
</evidence>
<dbReference type="GO" id="GO:0022857">
    <property type="term" value="F:transmembrane transporter activity"/>
    <property type="evidence" value="ECO:0007669"/>
    <property type="project" value="InterPro"/>
</dbReference>
<dbReference type="PANTHER" id="PTHR48023:SF4">
    <property type="entry name" value="D-XYLOSE-PROTON SYMPORTER-LIKE 2"/>
    <property type="match status" value="1"/>
</dbReference>
<comment type="subcellular location">
    <subcellularLocation>
        <location evidence="1">Cell membrane</location>
        <topology evidence="1">Multi-pass membrane protein</topology>
    </subcellularLocation>
</comment>
<dbReference type="PROSITE" id="PS50850">
    <property type="entry name" value="MFS"/>
    <property type="match status" value="1"/>
</dbReference>
<dbReference type="Pfam" id="PF07690">
    <property type="entry name" value="MFS_1"/>
    <property type="match status" value="1"/>
</dbReference>
<evidence type="ECO:0000256" key="1">
    <source>
        <dbReference type="ARBA" id="ARBA00004651"/>
    </source>
</evidence>
<organism evidence="9 10">
    <name type="scientific">Weissella confusa</name>
    <name type="common">Lactobacillus confusus</name>
    <dbReference type="NCBI Taxonomy" id="1583"/>
    <lineage>
        <taxon>Bacteria</taxon>
        <taxon>Bacillati</taxon>
        <taxon>Bacillota</taxon>
        <taxon>Bacilli</taxon>
        <taxon>Lactobacillales</taxon>
        <taxon>Lactobacillaceae</taxon>
        <taxon>Weissella</taxon>
    </lineage>
</organism>
<dbReference type="SUPFAM" id="SSF103473">
    <property type="entry name" value="MFS general substrate transporter"/>
    <property type="match status" value="1"/>
</dbReference>
<evidence type="ECO:0000313" key="9">
    <source>
        <dbReference type="EMBL" id="MBC6498091.1"/>
    </source>
</evidence>
<dbReference type="InterPro" id="IPR036259">
    <property type="entry name" value="MFS_trans_sf"/>
</dbReference>
<keyword evidence="4 7" id="KW-0812">Transmembrane</keyword>
<evidence type="ECO:0000313" key="10">
    <source>
        <dbReference type="Proteomes" id="UP000650485"/>
    </source>
</evidence>
<dbReference type="AlphaFoldDB" id="A0A923NE68"/>
<name>A0A923NE68_WEICO</name>
<comment type="similarity">
    <text evidence="2">Belongs to the major facilitator superfamily. Sugar transporter (TC 2.A.1.1) family.</text>
</comment>
<accession>A0A923NE68</accession>
<feature type="transmembrane region" description="Helical" evidence="7">
    <location>
        <begin position="72"/>
        <end position="91"/>
    </location>
</feature>
<gene>
    <name evidence="9" type="ORF">H7R52_00570</name>
</gene>
<keyword evidence="3" id="KW-0813">Transport</keyword>